<accession>A0ABW5D692</accession>
<evidence type="ECO:0000313" key="6">
    <source>
        <dbReference type="EMBL" id="MFD2255145.1"/>
    </source>
</evidence>
<dbReference type="InterPro" id="IPR028082">
    <property type="entry name" value="Peripla_BP_I"/>
</dbReference>
<protein>
    <submittedName>
        <fullName evidence="6">Substrate-binding domain-containing protein</fullName>
    </submittedName>
</protein>
<dbReference type="Pfam" id="PF13377">
    <property type="entry name" value="Peripla_BP_3"/>
    <property type="match status" value="2"/>
</dbReference>
<dbReference type="PANTHER" id="PTHR30146">
    <property type="entry name" value="LACI-RELATED TRANSCRIPTIONAL REPRESSOR"/>
    <property type="match status" value="1"/>
</dbReference>
<dbReference type="EMBL" id="JBHUIT010000001">
    <property type="protein sequence ID" value="MFD2255145.1"/>
    <property type="molecule type" value="Genomic_DNA"/>
</dbReference>
<sequence length="790" mass="86697">MPFPPTDSTRKPLRIGIMANPQISFGRNTIRGATRYVRDHRPDVELEPLTAESLLSYSFINTCNGLLLCATGFHVEQLPPGIPTIQLDHIASPTALGFTPIDHHKIGSLAAGILHSLGPVSYGYYDGAQDGHPIANSRSAARLSGFRAGLESLGVVDIDTRLMTCGPVDPITLGQWINNLPKPAAILTLNDLGSLEIVEACRHLGLAIPKDVSVIGVNNDRLLCSLNYPFLSSIDPGNEALGFMETARLIAHLEKSDFTPPTPSPEPKAELRESTGHATSSRATVRAAMDLIDSDSTAPPSPPHIAAQLGISLRRLEALFRQELDCTMRSSIVKARIKHAKRLLRTTNLTFERISEKLGIQATSLRQTFSKIEGQSPGAYRESINATEYPHKPGTEREVFRSHSICFLTNLKGQAARESLQGIERFIREHPSIHLTLHVVPSKGGALTLASSGNTPLTNHDGFIVATSTPLPKELIGLKPTVYLSEEHHHPKSWKVDTDNRDAGVLAARHFLSKGYSSFGYCDWGSHAKPPTDGMPDQRYVERFDGFFTTLVDAGIPSTSIKILELSDDNTACHWLKELPPSTALFAFNDALAVFMLRHCIQLGIRVPQDLAILGVDNDEFLTNRTHPSLSSVDMRFTQLGYHAMQTLTSILEGEVTAPQGSGTILPRMVVERTSTHSLGKPDSALMAATEFIRTHHTLPIQTQAIVKASGVSRRTLESRFKLHLGQTITTYLTAARLHTAADLLTQTSLSVQEIAGRTGFGSSRYFCKLFKQSYFYTPLEFRKIRKKRA</sequence>
<dbReference type="PROSITE" id="PS01124">
    <property type="entry name" value="HTH_ARAC_FAMILY_2"/>
    <property type="match status" value="2"/>
</dbReference>
<dbReference type="PROSITE" id="PS00041">
    <property type="entry name" value="HTH_ARAC_FAMILY_1"/>
    <property type="match status" value="1"/>
</dbReference>
<evidence type="ECO:0000256" key="2">
    <source>
        <dbReference type="ARBA" id="ARBA00023125"/>
    </source>
</evidence>
<evidence type="ECO:0000259" key="5">
    <source>
        <dbReference type="PROSITE" id="PS01124"/>
    </source>
</evidence>
<dbReference type="InterPro" id="IPR018062">
    <property type="entry name" value="HTH_AraC-typ_CS"/>
</dbReference>
<keyword evidence="7" id="KW-1185">Reference proteome</keyword>
<organism evidence="6 7">
    <name type="scientific">Luteolibacter algae</name>
    <dbReference type="NCBI Taxonomy" id="454151"/>
    <lineage>
        <taxon>Bacteria</taxon>
        <taxon>Pseudomonadati</taxon>
        <taxon>Verrucomicrobiota</taxon>
        <taxon>Verrucomicrobiia</taxon>
        <taxon>Verrucomicrobiales</taxon>
        <taxon>Verrucomicrobiaceae</taxon>
        <taxon>Luteolibacter</taxon>
    </lineage>
</organism>
<gene>
    <name evidence="6" type="ORF">ACFSSA_00525</name>
</gene>
<dbReference type="Gene3D" id="3.40.50.2300">
    <property type="match status" value="4"/>
</dbReference>
<reference evidence="7" key="1">
    <citation type="journal article" date="2019" name="Int. J. Syst. Evol. Microbiol.">
        <title>The Global Catalogue of Microorganisms (GCM) 10K type strain sequencing project: providing services to taxonomists for standard genome sequencing and annotation.</title>
        <authorList>
            <consortium name="The Broad Institute Genomics Platform"/>
            <consortium name="The Broad Institute Genome Sequencing Center for Infectious Disease"/>
            <person name="Wu L."/>
            <person name="Ma J."/>
        </authorList>
    </citation>
    <scope>NUCLEOTIDE SEQUENCE [LARGE SCALE GENOMIC DNA]</scope>
    <source>
        <strain evidence="7">CGMCC 4.7106</strain>
    </source>
</reference>
<feature type="domain" description="HTH araC/xylS-type" evidence="5">
    <location>
        <begin position="286"/>
        <end position="383"/>
    </location>
</feature>
<dbReference type="InterPro" id="IPR018060">
    <property type="entry name" value="HTH_AraC"/>
</dbReference>
<dbReference type="InterPro" id="IPR009057">
    <property type="entry name" value="Homeodomain-like_sf"/>
</dbReference>
<dbReference type="Gene3D" id="1.10.10.60">
    <property type="entry name" value="Homeodomain-like"/>
    <property type="match status" value="2"/>
</dbReference>
<keyword evidence="1" id="KW-0805">Transcription regulation</keyword>
<feature type="region of interest" description="Disordered" evidence="4">
    <location>
        <begin position="256"/>
        <end position="282"/>
    </location>
</feature>
<dbReference type="Proteomes" id="UP001597375">
    <property type="component" value="Unassembled WGS sequence"/>
</dbReference>
<evidence type="ECO:0000256" key="1">
    <source>
        <dbReference type="ARBA" id="ARBA00023015"/>
    </source>
</evidence>
<dbReference type="SUPFAM" id="SSF46689">
    <property type="entry name" value="Homeodomain-like"/>
    <property type="match status" value="2"/>
</dbReference>
<keyword evidence="3" id="KW-0804">Transcription</keyword>
<feature type="domain" description="HTH araC/xylS-type" evidence="5">
    <location>
        <begin position="687"/>
        <end position="785"/>
    </location>
</feature>
<evidence type="ECO:0000313" key="7">
    <source>
        <dbReference type="Proteomes" id="UP001597375"/>
    </source>
</evidence>
<dbReference type="PANTHER" id="PTHR30146:SF24">
    <property type="entry name" value="XYLOSE OPERON REGULATORY PROTEIN"/>
    <property type="match status" value="1"/>
</dbReference>
<proteinExistence type="predicted"/>
<evidence type="ECO:0000256" key="3">
    <source>
        <dbReference type="ARBA" id="ARBA00023163"/>
    </source>
</evidence>
<dbReference type="SUPFAM" id="SSF53822">
    <property type="entry name" value="Periplasmic binding protein-like I"/>
    <property type="match status" value="2"/>
</dbReference>
<dbReference type="RefSeq" id="WP_386817808.1">
    <property type="nucleotide sequence ID" value="NZ_JBHUIT010000001.1"/>
</dbReference>
<dbReference type="SMART" id="SM00342">
    <property type="entry name" value="HTH_ARAC"/>
    <property type="match status" value="2"/>
</dbReference>
<evidence type="ECO:0000256" key="4">
    <source>
        <dbReference type="SAM" id="MobiDB-lite"/>
    </source>
</evidence>
<dbReference type="Pfam" id="PF12833">
    <property type="entry name" value="HTH_18"/>
    <property type="match status" value="2"/>
</dbReference>
<dbReference type="InterPro" id="IPR046335">
    <property type="entry name" value="LacI/GalR-like_sensor"/>
</dbReference>
<name>A0ABW5D692_9BACT</name>
<comment type="caution">
    <text evidence="6">The sequence shown here is derived from an EMBL/GenBank/DDBJ whole genome shotgun (WGS) entry which is preliminary data.</text>
</comment>
<keyword evidence="2" id="KW-0238">DNA-binding</keyword>